<sequence>MTSATEVLHLLVMQDAETVTYRRLSRELSVHVNEAKSLMYDYYTKKLGSCHASFLVSGTEKSGKSSRLLVKIVSEDELADAKQGLSNVSSHIYSLERKRADREMLVASNLAAGSIREMADLSAVRNGYITQNERGASAVFAKPATASTPKEVKKEKEELASKEPNDVVMEDRTQPAKKAATSFFGRQTANKPAEKREMKKEIKREPKHPESAKQEIAAKSKAKPTRPSSGGSRPAKKPSPPAIEPPSSPASKLGRMRVEDMFDDDDDDDDDDFEDTRKKEPEPIAQSESEPEPAPATIPSEQTRNEAQNDMDIDSPEDPVKEEPTEVPPASGGRRVRKRRKVSRVKHTKNSSGMLVSETVDGWESYSESEPEMPSKPVRRPAAAAAAADPEDTAAKPKKGKGKPAVNQRSLLSFFGKK</sequence>
<name>A0A1Y1WA98_9FUNG</name>
<dbReference type="PANTHER" id="PTHR17598">
    <property type="entry name" value="DNA POLYMERASE DELTA SUBUNIT 3"/>
    <property type="match status" value="1"/>
</dbReference>
<protein>
    <recommendedName>
        <fullName evidence="2">DNA polymerase delta subunit 3</fullName>
    </recommendedName>
</protein>
<dbReference type="GO" id="GO:0006271">
    <property type="term" value="P:DNA strand elongation involved in DNA replication"/>
    <property type="evidence" value="ECO:0007669"/>
    <property type="project" value="TreeGrafter"/>
</dbReference>
<evidence type="ECO:0000256" key="4">
    <source>
        <dbReference type="ARBA" id="ARBA00023242"/>
    </source>
</evidence>
<organism evidence="6 7">
    <name type="scientific">Linderina pennispora</name>
    <dbReference type="NCBI Taxonomy" id="61395"/>
    <lineage>
        <taxon>Eukaryota</taxon>
        <taxon>Fungi</taxon>
        <taxon>Fungi incertae sedis</taxon>
        <taxon>Zoopagomycota</taxon>
        <taxon>Kickxellomycotina</taxon>
        <taxon>Kickxellomycetes</taxon>
        <taxon>Kickxellales</taxon>
        <taxon>Kickxellaceae</taxon>
        <taxon>Linderina</taxon>
    </lineage>
</organism>
<dbReference type="Proteomes" id="UP000193922">
    <property type="component" value="Unassembled WGS sequence"/>
</dbReference>
<dbReference type="InterPro" id="IPR041913">
    <property type="entry name" value="POLD3_sf"/>
</dbReference>
<evidence type="ECO:0000313" key="7">
    <source>
        <dbReference type="Proteomes" id="UP000193922"/>
    </source>
</evidence>
<dbReference type="GO" id="GO:0003887">
    <property type="term" value="F:DNA-directed DNA polymerase activity"/>
    <property type="evidence" value="ECO:0007669"/>
    <property type="project" value="TreeGrafter"/>
</dbReference>
<proteinExistence type="predicted"/>
<comment type="caution">
    <text evidence="6">The sequence shown here is derived from an EMBL/GenBank/DDBJ whole genome shotgun (WGS) entry which is preliminary data.</text>
</comment>
<gene>
    <name evidence="6" type="ORF">DL89DRAFT_153124</name>
</gene>
<dbReference type="Pfam" id="PF09507">
    <property type="entry name" value="CDC27"/>
    <property type="match status" value="1"/>
</dbReference>
<feature type="compositionally biased region" description="Basic residues" evidence="5">
    <location>
        <begin position="334"/>
        <end position="349"/>
    </location>
</feature>
<keyword evidence="7" id="KW-1185">Reference proteome</keyword>
<evidence type="ECO:0000256" key="1">
    <source>
        <dbReference type="ARBA" id="ARBA00004123"/>
    </source>
</evidence>
<feature type="region of interest" description="Disordered" evidence="5">
    <location>
        <begin position="140"/>
        <end position="418"/>
    </location>
</feature>
<dbReference type="GeneID" id="63800218"/>
<dbReference type="Gene3D" id="3.90.1030.20">
    <property type="entry name" value="DNA polymerase delta, p66 (Cdc27) subunit, wHTH domain"/>
    <property type="match status" value="1"/>
</dbReference>
<dbReference type="GO" id="GO:0006297">
    <property type="term" value="P:nucleotide-excision repair, DNA gap filling"/>
    <property type="evidence" value="ECO:0007669"/>
    <property type="project" value="TreeGrafter"/>
</dbReference>
<evidence type="ECO:0000313" key="6">
    <source>
        <dbReference type="EMBL" id="ORX70156.1"/>
    </source>
</evidence>
<dbReference type="AlphaFoldDB" id="A0A1Y1WA98"/>
<dbReference type="RefSeq" id="XP_040743794.1">
    <property type="nucleotide sequence ID" value="XM_040883570.1"/>
</dbReference>
<feature type="compositionally biased region" description="Pro residues" evidence="5">
    <location>
        <begin position="237"/>
        <end position="248"/>
    </location>
</feature>
<dbReference type="PANTHER" id="PTHR17598:SF13">
    <property type="entry name" value="DNA POLYMERASE DELTA SUBUNIT 3"/>
    <property type="match status" value="1"/>
</dbReference>
<keyword evidence="3" id="KW-0235">DNA replication</keyword>
<reference evidence="6 7" key="1">
    <citation type="submission" date="2016-07" db="EMBL/GenBank/DDBJ databases">
        <title>Pervasive Adenine N6-methylation of Active Genes in Fungi.</title>
        <authorList>
            <consortium name="DOE Joint Genome Institute"/>
            <person name="Mondo S.J."/>
            <person name="Dannebaum R.O."/>
            <person name="Kuo R.C."/>
            <person name="Labutti K."/>
            <person name="Haridas S."/>
            <person name="Kuo A."/>
            <person name="Salamov A."/>
            <person name="Ahrendt S.R."/>
            <person name="Lipzen A."/>
            <person name="Sullivan W."/>
            <person name="Andreopoulos W.B."/>
            <person name="Clum A."/>
            <person name="Lindquist E."/>
            <person name="Daum C."/>
            <person name="Ramamoorthy G.K."/>
            <person name="Gryganskyi A."/>
            <person name="Culley D."/>
            <person name="Magnuson J.K."/>
            <person name="James T.Y."/>
            <person name="O'Malley M.A."/>
            <person name="Stajich J.E."/>
            <person name="Spatafora J.W."/>
            <person name="Visel A."/>
            <person name="Grigoriev I.V."/>
        </authorList>
    </citation>
    <scope>NUCLEOTIDE SEQUENCE [LARGE SCALE GENOMIC DNA]</scope>
    <source>
        <strain evidence="6 7">ATCC 12442</strain>
    </source>
</reference>
<feature type="compositionally biased region" description="Acidic residues" evidence="5">
    <location>
        <begin position="261"/>
        <end position="274"/>
    </location>
</feature>
<dbReference type="GO" id="GO:1904161">
    <property type="term" value="P:DNA synthesis involved in UV-damage excision repair"/>
    <property type="evidence" value="ECO:0007669"/>
    <property type="project" value="TreeGrafter"/>
</dbReference>
<evidence type="ECO:0000256" key="2">
    <source>
        <dbReference type="ARBA" id="ARBA00017589"/>
    </source>
</evidence>
<evidence type="ECO:0000256" key="3">
    <source>
        <dbReference type="ARBA" id="ARBA00022705"/>
    </source>
</evidence>
<dbReference type="EMBL" id="MCFD01000006">
    <property type="protein sequence ID" value="ORX70156.1"/>
    <property type="molecule type" value="Genomic_DNA"/>
</dbReference>
<evidence type="ECO:0000256" key="5">
    <source>
        <dbReference type="SAM" id="MobiDB-lite"/>
    </source>
</evidence>
<dbReference type="OrthoDB" id="514823at2759"/>
<dbReference type="GO" id="GO:0043625">
    <property type="term" value="C:delta DNA polymerase complex"/>
    <property type="evidence" value="ECO:0007669"/>
    <property type="project" value="InterPro"/>
</dbReference>
<comment type="subcellular location">
    <subcellularLocation>
        <location evidence="1">Nucleus</location>
    </subcellularLocation>
</comment>
<keyword evidence="4" id="KW-0539">Nucleus</keyword>
<dbReference type="InterPro" id="IPR019038">
    <property type="entry name" value="POLD3"/>
</dbReference>
<feature type="compositionally biased region" description="Polar residues" evidence="5">
    <location>
        <begin position="299"/>
        <end position="308"/>
    </location>
</feature>
<dbReference type="STRING" id="61395.A0A1Y1WA98"/>
<feature type="compositionally biased region" description="Basic and acidic residues" evidence="5">
    <location>
        <begin position="192"/>
        <end position="218"/>
    </location>
</feature>
<accession>A0A1Y1WA98</accession>
<feature type="compositionally biased region" description="Basic and acidic residues" evidence="5">
    <location>
        <begin position="150"/>
        <end position="174"/>
    </location>
</feature>